<gene>
    <name evidence="2" type="ORF">RS75_23270</name>
</gene>
<feature type="non-terminal residue" evidence="2">
    <location>
        <position position="42"/>
    </location>
</feature>
<proteinExistence type="predicted"/>
<reference evidence="2 3" key="1">
    <citation type="submission" date="2015-03" db="EMBL/GenBank/DDBJ databases">
        <title>Draft Genome Sequences of Agrobacterium nepotum Strain 39/7T (= CFBP 7436T = LMG 26435T) and Agrobacterium sp. Strain KFB 330 (= CFBP 8308 = LMG 28674).</title>
        <authorList>
            <person name="Kuzmanovic N."/>
            <person name="Pulawska J."/>
            <person name="Obradovic A."/>
        </authorList>
    </citation>
    <scope>NUCLEOTIDE SEQUENCE [LARGE SCALE GENOMIC DNA]</scope>
    <source>
        <strain evidence="2 3">39/7</strain>
    </source>
</reference>
<keyword evidence="1" id="KW-0732">Signal</keyword>
<dbReference type="Proteomes" id="UP000052068">
    <property type="component" value="Unassembled WGS sequence"/>
</dbReference>
<organism evidence="2 3">
    <name type="scientific">Rhizobium nepotum 39/7</name>
    <dbReference type="NCBI Taxonomy" id="1368418"/>
    <lineage>
        <taxon>Bacteria</taxon>
        <taxon>Pseudomonadati</taxon>
        <taxon>Pseudomonadota</taxon>
        <taxon>Alphaproteobacteria</taxon>
        <taxon>Hyphomicrobiales</taxon>
        <taxon>Rhizobiaceae</taxon>
        <taxon>Rhizobium/Agrobacterium group</taxon>
        <taxon>Rhizobium</taxon>
    </lineage>
</organism>
<evidence type="ECO:0000313" key="2">
    <source>
        <dbReference type="EMBL" id="KJF65401.1"/>
    </source>
</evidence>
<feature type="chain" id="PRO_5045163705" evidence="1">
    <location>
        <begin position="29"/>
        <end position="42"/>
    </location>
</feature>
<name>A0ABR5CKU8_9HYPH</name>
<comment type="caution">
    <text evidence="2">The sequence shown here is derived from an EMBL/GenBank/DDBJ whole genome shotgun (WGS) entry which is preliminary data.</text>
</comment>
<feature type="signal peptide" evidence="1">
    <location>
        <begin position="1"/>
        <end position="28"/>
    </location>
</feature>
<sequence length="42" mass="4338">MSRKTQITIALAAMAAFSWISVSNPAFASSGGGGLPWESPLQ</sequence>
<protein>
    <submittedName>
        <fullName evidence="2">Conjugal transfer protein TrbC</fullName>
    </submittedName>
</protein>
<keyword evidence="3" id="KW-1185">Reference proteome</keyword>
<evidence type="ECO:0000256" key="1">
    <source>
        <dbReference type="SAM" id="SignalP"/>
    </source>
</evidence>
<accession>A0ABR5CKU8</accession>
<evidence type="ECO:0000313" key="3">
    <source>
        <dbReference type="Proteomes" id="UP000052068"/>
    </source>
</evidence>
<dbReference type="EMBL" id="JWJH01000036">
    <property type="protein sequence ID" value="KJF65401.1"/>
    <property type="molecule type" value="Genomic_DNA"/>
</dbReference>